<dbReference type="Proteomes" id="UP001407405">
    <property type="component" value="Unassembled WGS sequence"/>
</dbReference>
<proteinExistence type="predicted"/>
<keyword evidence="2" id="KW-0732">Signal</keyword>
<dbReference type="Pfam" id="PF01522">
    <property type="entry name" value="Polysacc_deac_1"/>
    <property type="match status" value="1"/>
</dbReference>
<dbReference type="Gene3D" id="3.20.20.370">
    <property type="entry name" value="Glycoside hydrolase/deacetylase"/>
    <property type="match status" value="1"/>
</dbReference>
<organism evidence="6 7">
    <name type="scientific">Anoxynatronum sibiricum</name>
    <dbReference type="NCBI Taxonomy" id="210623"/>
    <lineage>
        <taxon>Bacteria</taxon>
        <taxon>Bacillati</taxon>
        <taxon>Bacillota</taxon>
        <taxon>Clostridia</taxon>
        <taxon>Eubacteriales</taxon>
        <taxon>Clostridiaceae</taxon>
        <taxon>Anoxynatronum</taxon>
    </lineage>
</organism>
<dbReference type="PANTHER" id="PTHR34216">
    <property type="match status" value="1"/>
</dbReference>
<feature type="region of interest" description="Disordered" evidence="3">
    <location>
        <begin position="1"/>
        <end position="23"/>
    </location>
</feature>
<reference evidence="6 7" key="1">
    <citation type="submission" date="2024-04" db="EMBL/GenBank/DDBJ databases">
        <title>Genome sequencing and metabolic network reconstruction of aminoacids and betaine degradation by Anoxynatronum sibiricum.</title>
        <authorList>
            <person name="Detkova E.N."/>
            <person name="Boltjanskaja Y.V."/>
            <person name="Mardanov A.V."/>
            <person name="Kevbrin V."/>
        </authorList>
    </citation>
    <scope>NUCLEOTIDE SEQUENCE [LARGE SCALE GENOMIC DNA]</scope>
    <source>
        <strain evidence="6 7">Z-7981</strain>
    </source>
</reference>
<evidence type="ECO:0000256" key="3">
    <source>
        <dbReference type="SAM" id="MobiDB-lite"/>
    </source>
</evidence>
<feature type="domain" description="NodB homology" evidence="5">
    <location>
        <begin position="184"/>
        <end position="311"/>
    </location>
</feature>
<evidence type="ECO:0000313" key="7">
    <source>
        <dbReference type="Proteomes" id="UP001407405"/>
    </source>
</evidence>
<evidence type="ECO:0000256" key="4">
    <source>
        <dbReference type="SAM" id="Phobius"/>
    </source>
</evidence>
<evidence type="ECO:0000256" key="1">
    <source>
        <dbReference type="ARBA" id="ARBA00004613"/>
    </source>
</evidence>
<sequence>MIGLSGRFRKDNQNTVNKEQKTPRRKSGLLVLISLLILGLGISGLFMACSDASDTSSGATGNPMPPLVTDEGTATPVEGTNAGDEDVSEASETSLPADSEEAAGQSLQQVPVYEAADPASVEADELGQIMVLMYHHIREPEAEWSRTPDHFRKDLKVLYEQGFRPIRLIDYARGQIHVPAGTTPVVFTFDDGNENNFRMIEDEAEEWIIDPDCAVGILMAFHEEHPEFRPHATFFINGGTPFGQPDWVDFKLNYLVTNGMDIGNHTETHLHLGDASAEQLQQELGRIQQLMNRYVDDYPVNTFALPFGSRPSSDSVAPYVERGTYQEVTYVNEAVLEVGWDPYHSPYHRDFNPHKIRRVRASETKVDGVGMYDWLASFESGSRRRFISDGDPNTIAIPESRAELLREDLEGYEIRLYEAP</sequence>
<dbReference type="CDD" id="cd10972">
    <property type="entry name" value="CE4_DAC_u3_5s"/>
    <property type="match status" value="1"/>
</dbReference>
<dbReference type="InterPro" id="IPR011330">
    <property type="entry name" value="Glyco_hydro/deAcase_b/a-brl"/>
</dbReference>
<keyword evidence="4" id="KW-0812">Transmembrane</keyword>
<feature type="transmembrane region" description="Helical" evidence="4">
    <location>
        <begin position="28"/>
        <end position="48"/>
    </location>
</feature>
<comment type="subcellular location">
    <subcellularLocation>
        <location evidence="1">Secreted</location>
    </subcellularLocation>
</comment>
<gene>
    <name evidence="6" type="ORF">AAIG11_17035</name>
</gene>
<feature type="region of interest" description="Disordered" evidence="3">
    <location>
        <begin position="52"/>
        <end position="106"/>
    </location>
</feature>
<protein>
    <submittedName>
        <fullName evidence="6">Polysaccharide deacetylase family protein</fullName>
    </submittedName>
</protein>
<name>A0ABU9VYG6_9CLOT</name>
<evidence type="ECO:0000259" key="5">
    <source>
        <dbReference type="Pfam" id="PF01522"/>
    </source>
</evidence>
<evidence type="ECO:0000256" key="2">
    <source>
        <dbReference type="ARBA" id="ARBA00022729"/>
    </source>
</evidence>
<dbReference type="SUPFAM" id="SSF88713">
    <property type="entry name" value="Glycoside hydrolase/deacetylase"/>
    <property type="match status" value="1"/>
</dbReference>
<dbReference type="InterPro" id="IPR002509">
    <property type="entry name" value="NODB_dom"/>
</dbReference>
<keyword evidence="4" id="KW-0472">Membrane</keyword>
<keyword evidence="7" id="KW-1185">Reference proteome</keyword>
<comment type="caution">
    <text evidence="6">The sequence shown here is derived from an EMBL/GenBank/DDBJ whole genome shotgun (WGS) entry which is preliminary data.</text>
</comment>
<keyword evidence="4" id="KW-1133">Transmembrane helix</keyword>
<accession>A0ABU9VYG6</accession>
<feature type="compositionally biased region" description="Basic and acidic residues" evidence="3">
    <location>
        <begin position="8"/>
        <end position="22"/>
    </location>
</feature>
<dbReference type="PANTHER" id="PTHR34216:SF3">
    <property type="entry name" value="POLY-BETA-1,6-N-ACETYL-D-GLUCOSAMINE N-DEACETYLASE"/>
    <property type="match status" value="1"/>
</dbReference>
<evidence type="ECO:0000313" key="6">
    <source>
        <dbReference type="EMBL" id="MEN1762197.1"/>
    </source>
</evidence>
<dbReference type="InterPro" id="IPR051398">
    <property type="entry name" value="Polysacch_Deacetylase"/>
</dbReference>
<dbReference type="EMBL" id="JBCITM010000031">
    <property type="protein sequence ID" value="MEN1762197.1"/>
    <property type="molecule type" value="Genomic_DNA"/>
</dbReference>